<reference evidence="1" key="1">
    <citation type="submission" date="2021-03" db="EMBL/GenBank/DDBJ databases">
        <authorList>
            <consortium name="DOE Joint Genome Institute"/>
            <person name="Ahrendt S."/>
            <person name="Looney B.P."/>
            <person name="Miyauchi S."/>
            <person name="Morin E."/>
            <person name="Drula E."/>
            <person name="Courty P.E."/>
            <person name="Chicoki N."/>
            <person name="Fauchery L."/>
            <person name="Kohler A."/>
            <person name="Kuo A."/>
            <person name="Labutti K."/>
            <person name="Pangilinan J."/>
            <person name="Lipzen A."/>
            <person name="Riley R."/>
            <person name="Andreopoulos W."/>
            <person name="He G."/>
            <person name="Johnson J."/>
            <person name="Barry K.W."/>
            <person name="Grigoriev I.V."/>
            <person name="Nagy L."/>
            <person name="Hibbett D."/>
            <person name="Henrissat B."/>
            <person name="Matheny P.B."/>
            <person name="Labbe J."/>
            <person name="Martin F."/>
        </authorList>
    </citation>
    <scope>NUCLEOTIDE SEQUENCE</scope>
    <source>
        <strain evidence="1">HHB10654</strain>
    </source>
</reference>
<accession>A0ACB8SNN9</accession>
<comment type="caution">
    <text evidence="1">The sequence shown here is derived from an EMBL/GenBank/DDBJ whole genome shotgun (WGS) entry which is preliminary data.</text>
</comment>
<evidence type="ECO:0000313" key="2">
    <source>
        <dbReference type="Proteomes" id="UP000814140"/>
    </source>
</evidence>
<protein>
    <submittedName>
        <fullName evidence="1">Uncharacterized protein</fullName>
    </submittedName>
</protein>
<dbReference type="Proteomes" id="UP000814140">
    <property type="component" value="Unassembled WGS sequence"/>
</dbReference>
<sequence length="426" mass="45842">MAGTKRTSTSDNTNTPEAKRTRASHNDETDKTRKQTSKKNTTLKETGVSEEDGRTSSTAVEAKTGDKGSDQPTLGDQASAPSMSATATLSQASATDDATALPMKAAPPSSVSNAKVAGTDTTEENLSLQLTKNVAGADTSPVSAKAKGRRIPDAVIDHVKEYIAHLNSADKLIQILPSILTFSNKKKHVYAATKIPSKLIWRNNRLSVPGSPEPIRIFVVGQIRTCWFTDGDGKPAKRVTLRVIPSQEEAVEALQNLVKQYTEPKKAAEDFVLNDVHAAAFSSERVRGKPGTVGVPYPNIWDGRKAFSFDRSLMENLAPEFLKEDDIVMEEITVTRFSTSKLRNSQPDRPDVKRITFELRGVVLLSDSTEDGNDSNSGEDDGSDIGEDADGDAADDNKADIADDYMNGEGLITANMNGEGVITAKA</sequence>
<organism evidence="1 2">
    <name type="scientific">Artomyces pyxidatus</name>
    <dbReference type="NCBI Taxonomy" id="48021"/>
    <lineage>
        <taxon>Eukaryota</taxon>
        <taxon>Fungi</taxon>
        <taxon>Dikarya</taxon>
        <taxon>Basidiomycota</taxon>
        <taxon>Agaricomycotina</taxon>
        <taxon>Agaricomycetes</taxon>
        <taxon>Russulales</taxon>
        <taxon>Auriscalpiaceae</taxon>
        <taxon>Artomyces</taxon>
    </lineage>
</organism>
<gene>
    <name evidence="1" type="ORF">BV25DRAFT_1919742</name>
</gene>
<dbReference type="EMBL" id="MU277241">
    <property type="protein sequence ID" value="KAI0057862.1"/>
    <property type="molecule type" value="Genomic_DNA"/>
</dbReference>
<name>A0ACB8SNN9_9AGAM</name>
<keyword evidence="2" id="KW-1185">Reference proteome</keyword>
<proteinExistence type="predicted"/>
<reference evidence="1" key="2">
    <citation type="journal article" date="2022" name="New Phytol.">
        <title>Evolutionary transition to the ectomycorrhizal habit in the genomes of a hyperdiverse lineage of mushroom-forming fungi.</title>
        <authorList>
            <person name="Looney B."/>
            <person name="Miyauchi S."/>
            <person name="Morin E."/>
            <person name="Drula E."/>
            <person name="Courty P.E."/>
            <person name="Kohler A."/>
            <person name="Kuo A."/>
            <person name="LaButti K."/>
            <person name="Pangilinan J."/>
            <person name="Lipzen A."/>
            <person name="Riley R."/>
            <person name="Andreopoulos W."/>
            <person name="He G."/>
            <person name="Johnson J."/>
            <person name="Nolan M."/>
            <person name="Tritt A."/>
            <person name="Barry K.W."/>
            <person name="Grigoriev I.V."/>
            <person name="Nagy L.G."/>
            <person name="Hibbett D."/>
            <person name="Henrissat B."/>
            <person name="Matheny P.B."/>
            <person name="Labbe J."/>
            <person name="Martin F.M."/>
        </authorList>
    </citation>
    <scope>NUCLEOTIDE SEQUENCE</scope>
    <source>
        <strain evidence="1">HHB10654</strain>
    </source>
</reference>
<evidence type="ECO:0000313" key="1">
    <source>
        <dbReference type="EMBL" id="KAI0057862.1"/>
    </source>
</evidence>